<feature type="transmembrane region" description="Helical" evidence="1">
    <location>
        <begin position="220"/>
        <end position="238"/>
    </location>
</feature>
<dbReference type="EMBL" id="CP013690">
    <property type="protein sequence ID" value="ALU28037.1"/>
    <property type="molecule type" value="Genomic_DNA"/>
</dbReference>
<gene>
    <name evidence="4" type="ORF">AS202_18620</name>
</gene>
<evidence type="ECO:0000313" key="5">
    <source>
        <dbReference type="Proteomes" id="UP000069030"/>
    </source>
</evidence>
<dbReference type="Pfam" id="PF01757">
    <property type="entry name" value="Acyl_transf_3"/>
    <property type="match status" value="1"/>
</dbReference>
<feature type="domain" description="SGNH" evidence="3">
    <location>
        <begin position="388"/>
        <end position="594"/>
    </location>
</feature>
<keyword evidence="4" id="KW-0808">Transferase</keyword>
<dbReference type="PANTHER" id="PTHR23028">
    <property type="entry name" value="ACETYLTRANSFERASE"/>
    <property type="match status" value="1"/>
</dbReference>
<feature type="transmembrane region" description="Helical" evidence="1">
    <location>
        <begin position="7"/>
        <end position="25"/>
    </location>
</feature>
<dbReference type="InterPro" id="IPR050879">
    <property type="entry name" value="Acyltransferase_3"/>
</dbReference>
<dbReference type="Pfam" id="PF19040">
    <property type="entry name" value="SGNH"/>
    <property type="match status" value="1"/>
</dbReference>
<dbReference type="GO" id="GO:0009103">
    <property type="term" value="P:lipopolysaccharide biosynthetic process"/>
    <property type="evidence" value="ECO:0007669"/>
    <property type="project" value="TreeGrafter"/>
</dbReference>
<accession>A0AAI8G678</accession>
<dbReference type="RefSeq" id="WP_058699868.1">
    <property type="nucleotide sequence ID" value="NZ_CP013690.1"/>
</dbReference>
<dbReference type="AlphaFoldDB" id="A0AAI8G678"/>
<proteinExistence type="predicted"/>
<reference evidence="4 5" key="1">
    <citation type="journal article" date="2016" name="J. Zhejiang Univ. Sci. B">
        <title>Antibiotic resistance mechanisms of Myroides sp.</title>
        <authorList>
            <person name="Hu S."/>
            <person name="Yuan S."/>
            <person name="Qu H."/>
            <person name="Jiang T."/>
            <person name="Zhou Y."/>
            <person name="Wang M."/>
            <person name="Ming D."/>
        </authorList>
    </citation>
    <scope>NUCLEOTIDE SEQUENCE [LARGE SCALE GENOMIC DNA]</scope>
    <source>
        <strain evidence="4 5">PR63039</strain>
    </source>
</reference>
<dbReference type="GO" id="GO:0016020">
    <property type="term" value="C:membrane"/>
    <property type="evidence" value="ECO:0007669"/>
    <property type="project" value="TreeGrafter"/>
</dbReference>
<feature type="transmembrane region" description="Helical" evidence="1">
    <location>
        <begin position="306"/>
        <end position="328"/>
    </location>
</feature>
<dbReference type="KEGG" id="mod:AS202_18620"/>
<dbReference type="GO" id="GO:0016747">
    <property type="term" value="F:acyltransferase activity, transferring groups other than amino-acyl groups"/>
    <property type="evidence" value="ECO:0007669"/>
    <property type="project" value="InterPro"/>
</dbReference>
<evidence type="ECO:0000313" key="4">
    <source>
        <dbReference type="EMBL" id="ALU28037.1"/>
    </source>
</evidence>
<dbReference type="InterPro" id="IPR002656">
    <property type="entry name" value="Acyl_transf_3_dom"/>
</dbReference>
<feature type="transmembrane region" description="Helical" evidence="1">
    <location>
        <begin position="72"/>
        <end position="92"/>
    </location>
</feature>
<dbReference type="Proteomes" id="UP000069030">
    <property type="component" value="Chromosome"/>
</dbReference>
<organism evidence="4 5">
    <name type="scientific">Myroides odoratimimus</name>
    <dbReference type="NCBI Taxonomy" id="76832"/>
    <lineage>
        <taxon>Bacteria</taxon>
        <taxon>Pseudomonadati</taxon>
        <taxon>Bacteroidota</taxon>
        <taxon>Flavobacteriia</taxon>
        <taxon>Flavobacteriales</taxon>
        <taxon>Flavobacteriaceae</taxon>
        <taxon>Myroides</taxon>
    </lineage>
</organism>
<protein>
    <submittedName>
        <fullName evidence="4">Acyltransferase</fullName>
    </submittedName>
</protein>
<feature type="transmembrane region" description="Helical" evidence="1">
    <location>
        <begin position="132"/>
        <end position="151"/>
    </location>
</feature>
<feature type="domain" description="Acyltransferase 3" evidence="2">
    <location>
        <begin position="5"/>
        <end position="324"/>
    </location>
</feature>
<dbReference type="PANTHER" id="PTHR23028:SF53">
    <property type="entry name" value="ACYL_TRANSF_3 DOMAIN-CONTAINING PROTEIN"/>
    <property type="match status" value="1"/>
</dbReference>
<evidence type="ECO:0000256" key="1">
    <source>
        <dbReference type="SAM" id="Phobius"/>
    </source>
</evidence>
<keyword evidence="1" id="KW-0812">Transmembrane</keyword>
<keyword evidence="4" id="KW-0012">Acyltransferase</keyword>
<evidence type="ECO:0000259" key="3">
    <source>
        <dbReference type="Pfam" id="PF19040"/>
    </source>
</evidence>
<dbReference type="InterPro" id="IPR043968">
    <property type="entry name" value="SGNH"/>
</dbReference>
<keyword evidence="1" id="KW-0472">Membrane</keyword>
<keyword evidence="1" id="KW-1133">Transmembrane helix</keyword>
<evidence type="ECO:0000259" key="2">
    <source>
        <dbReference type="Pfam" id="PF01757"/>
    </source>
</evidence>
<feature type="transmembrane region" description="Helical" evidence="1">
    <location>
        <begin position="188"/>
        <end position="208"/>
    </location>
</feature>
<feature type="transmembrane region" description="Helical" evidence="1">
    <location>
        <begin position="244"/>
        <end position="262"/>
    </location>
</feature>
<name>A0AAI8G678_9FLAO</name>
<sequence length="609" mass="70142">MGFRYDIQGLRALAVLLVFIFHLNSSWLTGGFVGVDIFFVISGFLVSSIILHKKEKGTFGFVDFYIGRIKRIVPVFLLLLIFVGIIGSWVYLSGDVQGLRKNMFHAAIFNSNNYLAGLDNYFGASSQENPLLHTWTLSIEMQFYFLLPLFLILIKKKYIVPISLFIIVALFGYSFYNSAFLSNQSAMYFSLIARIPEFLIGTVFAVKANEIKKLIGKKQNVVALVSLIGIIVCGVLYTEHINFPGLWVVLPCVFAGTILVTTESKVNALFSNKVLVHIGELSYSIYLWHWAIKAFIRYYYVRVDFIWYEILGIVFLTYSLSWFSYTYVENVFRTYANKKFFVSFSSIVLFLGIVSFFMVKINNNLHNMPLDLAWHSFGVSSHGENYVKVDTLGDKKSKKTALLIGDSHALSYKGFLDYIGKQQDFNFISITNGRYPLFEGIKRNDFDSEKNFDTYERLIKEVSNYVHKVDVIFVSTTWSESVPSAPAAFNLFMQSLAVDKKVVFISDFPILNENPIRVNRDIKKRKSDIDFKPHIKDLPKEVLDVFKKHDNLYYLNLNYNGFLNELPYNNDTLMYFDATHINYFGSVKFGEKFENDVESFFKKNNILQN</sequence>
<feature type="transmembrane region" description="Helical" evidence="1">
    <location>
        <begin position="158"/>
        <end position="176"/>
    </location>
</feature>
<feature type="transmembrane region" description="Helical" evidence="1">
    <location>
        <begin position="340"/>
        <end position="359"/>
    </location>
</feature>
<feature type="transmembrane region" description="Helical" evidence="1">
    <location>
        <begin position="31"/>
        <end position="51"/>
    </location>
</feature>